<reference evidence="1 2" key="1">
    <citation type="journal article" date="2018" name="Sci. Rep.">
        <title>Genomic signatures of local adaptation to the degree of environmental predictability in rotifers.</title>
        <authorList>
            <person name="Franch-Gras L."/>
            <person name="Hahn C."/>
            <person name="Garcia-Roger E.M."/>
            <person name="Carmona M.J."/>
            <person name="Serra M."/>
            <person name="Gomez A."/>
        </authorList>
    </citation>
    <scope>NUCLEOTIDE SEQUENCE [LARGE SCALE GENOMIC DNA]</scope>
    <source>
        <strain evidence="1">HYR1</strain>
    </source>
</reference>
<proteinExistence type="predicted"/>
<dbReference type="AlphaFoldDB" id="A0A3M7QA21"/>
<organism evidence="1 2">
    <name type="scientific">Brachionus plicatilis</name>
    <name type="common">Marine rotifer</name>
    <name type="synonym">Brachionus muelleri</name>
    <dbReference type="NCBI Taxonomy" id="10195"/>
    <lineage>
        <taxon>Eukaryota</taxon>
        <taxon>Metazoa</taxon>
        <taxon>Spiralia</taxon>
        <taxon>Gnathifera</taxon>
        <taxon>Rotifera</taxon>
        <taxon>Eurotatoria</taxon>
        <taxon>Monogononta</taxon>
        <taxon>Pseudotrocha</taxon>
        <taxon>Ploima</taxon>
        <taxon>Brachionidae</taxon>
        <taxon>Brachionus</taxon>
    </lineage>
</organism>
<protein>
    <submittedName>
        <fullName evidence="1">Uncharacterized protein</fullName>
    </submittedName>
</protein>
<evidence type="ECO:0000313" key="1">
    <source>
        <dbReference type="EMBL" id="RNA08089.1"/>
    </source>
</evidence>
<dbReference type="EMBL" id="REGN01006858">
    <property type="protein sequence ID" value="RNA08089.1"/>
    <property type="molecule type" value="Genomic_DNA"/>
</dbReference>
<evidence type="ECO:0000313" key="2">
    <source>
        <dbReference type="Proteomes" id="UP000276133"/>
    </source>
</evidence>
<sequence>MIYILEIVISQRAICTFREHNLSTDKNGTISYLKDGLFLKAVNVRGLETPEQIQKQQLFLLQTGTELIHENQR</sequence>
<dbReference type="Proteomes" id="UP000276133">
    <property type="component" value="Unassembled WGS sequence"/>
</dbReference>
<gene>
    <name evidence="1" type="ORF">BpHYR1_031549</name>
</gene>
<name>A0A3M7QA21_BRAPC</name>
<accession>A0A3M7QA21</accession>
<comment type="caution">
    <text evidence="1">The sequence shown here is derived from an EMBL/GenBank/DDBJ whole genome shotgun (WGS) entry which is preliminary data.</text>
</comment>
<keyword evidence="2" id="KW-1185">Reference proteome</keyword>